<evidence type="ECO:0000313" key="2">
    <source>
        <dbReference type="Proteomes" id="UP001177021"/>
    </source>
</evidence>
<organism evidence="1 2">
    <name type="scientific">Trifolium pratense</name>
    <name type="common">Red clover</name>
    <dbReference type="NCBI Taxonomy" id="57577"/>
    <lineage>
        <taxon>Eukaryota</taxon>
        <taxon>Viridiplantae</taxon>
        <taxon>Streptophyta</taxon>
        <taxon>Embryophyta</taxon>
        <taxon>Tracheophyta</taxon>
        <taxon>Spermatophyta</taxon>
        <taxon>Magnoliopsida</taxon>
        <taxon>eudicotyledons</taxon>
        <taxon>Gunneridae</taxon>
        <taxon>Pentapetalae</taxon>
        <taxon>rosids</taxon>
        <taxon>fabids</taxon>
        <taxon>Fabales</taxon>
        <taxon>Fabaceae</taxon>
        <taxon>Papilionoideae</taxon>
        <taxon>50 kb inversion clade</taxon>
        <taxon>NPAAA clade</taxon>
        <taxon>Hologalegina</taxon>
        <taxon>IRL clade</taxon>
        <taxon>Trifolieae</taxon>
        <taxon>Trifolium</taxon>
    </lineage>
</organism>
<comment type="caution">
    <text evidence="1">The sequence shown here is derived from an EMBL/GenBank/DDBJ whole genome shotgun (WGS) entry which is preliminary data.</text>
</comment>
<accession>A0ACB0L9I7</accession>
<dbReference type="Proteomes" id="UP001177021">
    <property type="component" value="Unassembled WGS sequence"/>
</dbReference>
<sequence length="168" mass="18799">MASSFSLNSTIQLVILFAIFSCLHFSIVTSSHEFQVGGLKGWVVPPSNDTDMYNVWASNNRFQIGDSIHFKYKKDSVMEVGKENYNDCNATQPTFFSNNGNTEFKLDHSGTFYFISGASGHCEKGQKMIVRVMIQDVHPKSSAYHVSVFPIGVFEIIFVLGFVASYLI</sequence>
<protein>
    <submittedName>
        <fullName evidence="1">Uncharacterized protein</fullName>
    </submittedName>
</protein>
<gene>
    <name evidence="1" type="ORF">MILVUS5_LOCUS30921</name>
</gene>
<evidence type="ECO:0000313" key="1">
    <source>
        <dbReference type="EMBL" id="CAJ2666058.1"/>
    </source>
</evidence>
<keyword evidence="2" id="KW-1185">Reference proteome</keyword>
<proteinExistence type="predicted"/>
<dbReference type="EMBL" id="CASHSV030000513">
    <property type="protein sequence ID" value="CAJ2666058.1"/>
    <property type="molecule type" value="Genomic_DNA"/>
</dbReference>
<name>A0ACB0L9I7_TRIPR</name>
<reference evidence="1" key="1">
    <citation type="submission" date="2023-10" db="EMBL/GenBank/DDBJ databases">
        <authorList>
            <person name="Rodriguez Cubillos JULIANA M."/>
            <person name="De Vega J."/>
        </authorList>
    </citation>
    <scope>NUCLEOTIDE SEQUENCE</scope>
</reference>